<dbReference type="InterPro" id="IPR036759">
    <property type="entry name" value="TPK_catalytic_sf"/>
</dbReference>
<feature type="domain" description="Thiamin pyrophosphokinase catalytic" evidence="6">
    <location>
        <begin position="32"/>
        <end position="121"/>
    </location>
</feature>
<dbReference type="InterPro" id="IPR053149">
    <property type="entry name" value="TPK"/>
</dbReference>
<dbReference type="RefSeq" id="WP_271053675.1">
    <property type="nucleotide sequence ID" value="NZ_JAQIIO010000003.1"/>
</dbReference>
<dbReference type="GO" id="GO:0004788">
    <property type="term" value="F:thiamine diphosphokinase activity"/>
    <property type="evidence" value="ECO:0007669"/>
    <property type="project" value="UniProtKB-EC"/>
</dbReference>
<evidence type="ECO:0000259" key="7">
    <source>
        <dbReference type="Pfam" id="PF04265"/>
    </source>
</evidence>
<dbReference type="NCBIfam" id="TIGR01378">
    <property type="entry name" value="thi_PPkinase"/>
    <property type="match status" value="1"/>
</dbReference>
<keyword evidence="4" id="KW-0067">ATP-binding</keyword>
<dbReference type="InterPro" id="IPR007373">
    <property type="entry name" value="Thiamin_PyroPKinase_B1-bd"/>
</dbReference>
<organism evidence="8 9">
    <name type="scientific">Aliiroseovarius salicola</name>
    <dbReference type="NCBI Taxonomy" id="3009082"/>
    <lineage>
        <taxon>Bacteria</taxon>
        <taxon>Pseudomonadati</taxon>
        <taxon>Pseudomonadota</taxon>
        <taxon>Alphaproteobacteria</taxon>
        <taxon>Rhodobacterales</taxon>
        <taxon>Paracoccaceae</taxon>
        <taxon>Aliiroseovarius</taxon>
    </lineage>
</organism>
<keyword evidence="9" id="KW-1185">Reference proteome</keyword>
<evidence type="ECO:0000256" key="2">
    <source>
        <dbReference type="ARBA" id="ARBA00022741"/>
    </source>
</evidence>
<dbReference type="PANTHER" id="PTHR41299:SF1">
    <property type="entry name" value="THIAMINE PYROPHOSPHOKINASE"/>
    <property type="match status" value="1"/>
</dbReference>
<keyword evidence="1 8" id="KW-0808">Transferase</keyword>
<evidence type="ECO:0000313" key="9">
    <source>
        <dbReference type="Proteomes" id="UP001528040"/>
    </source>
</evidence>
<protein>
    <recommendedName>
        <fullName evidence="5">Thiamine diphosphokinase</fullName>
        <ecNumber evidence="5">2.7.6.2</ecNumber>
    </recommendedName>
</protein>
<dbReference type="Proteomes" id="UP001528040">
    <property type="component" value="Unassembled WGS sequence"/>
</dbReference>
<feature type="domain" description="Thiamin pyrophosphokinase thiamin-binding" evidence="7">
    <location>
        <begin position="148"/>
        <end position="199"/>
    </location>
</feature>
<comment type="caution">
    <text evidence="8">The sequence shown here is derived from an EMBL/GenBank/DDBJ whole genome shotgun (WGS) entry which is preliminary data.</text>
</comment>
<keyword evidence="3" id="KW-0418">Kinase</keyword>
<dbReference type="SUPFAM" id="SSF63862">
    <property type="entry name" value="Thiamin pyrophosphokinase, substrate-binding domain"/>
    <property type="match status" value="1"/>
</dbReference>
<accession>A0ABT4W2F8</accession>
<proteinExistence type="predicted"/>
<evidence type="ECO:0000256" key="1">
    <source>
        <dbReference type="ARBA" id="ARBA00022679"/>
    </source>
</evidence>
<name>A0ABT4W2F8_9RHOB</name>
<sequence>MNGRDLQQSDAITLVGGGTLSNSILSDCLRFAPRLAVADGAADVALDYGVMPEWVLGDLDSLSDDARGRIDPDRIIETPDQNKTDFHKALEWLNVPLVLGVGFMGGRLDHELACYNALVRTPRRCVLVGEVDICFHVPRALSLSLPVGTRFSLFPMAEVKGHCSGLKWPVEGLTMAPWDCIGTSNEVVCKDIHLSFDRPGMLVILPRMYLGPVIAAVMEQG</sequence>
<dbReference type="InterPro" id="IPR007371">
    <property type="entry name" value="TPK_catalytic"/>
</dbReference>
<dbReference type="InterPro" id="IPR006282">
    <property type="entry name" value="Thi_PPkinase"/>
</dbReference>
<reference evidence="8 9" key="1">
    <citation type="submission" date="2023-01" db="EMBL/GenBank/DDBJ databases">
        <authorList>
            <person name="Yoon J.-W."/>
        </authorList>
    </citation>
    <scope>NUCLEOTIDE SEQUENCE [LARGE SCALE GENOMIC DNA]</scope>
    <source>
        <strain evidence="8 9">KMU-50</strain>
    </source>
</reference>
<dbReference type="SUPFAM" id="SSF63999">
    <property type="entry name" value="Thiamin pyrophosphokinase, catalytic domain"/>
    <property type="match status" value="1"/>
</dbReference>
<evidence type="ECO:0000313" key="8">
    <source>
        <dbReference type="EMBL" id="MDA5093977.1"/>
    </source>
</evidence>
<dbReference type="PANTHER" id="PTHR41299">
    <property type="entry name" value="THIAMINE PYROPHOSPHOKINASE"/>
    <property type="match status" value="1"/>
</dbReference>
<evidence type="ECO:0000259" key="6">
    <source>
        <dbReference type="Pfam" id="PF04263"/>
    </source>
</evidence>
<evidence type="ECO:0000256" key="5">
    <source>
        <dbReference type="NCBIfam" id="TIGR01378"/>
    </source>
</evidence>
<dbReference type="InterPro" id="IPR036371">
    <property type="entry name" value="TPK_B1-bd_sf"/>
</dbReference>
<dbReference type="CDD" id="cd07995">
    <property type="entry name" value="TPK"/>
    <property type="match status" value="1"/>
</dbReference>
<gene>
    <name evidence="8" type="ORF">O2N63_07735</name>
</gene>
<dbReference type="Pfam" id="PF04263">
    <property type="entry name" value="TPK_catalytic"/>
    <property type="match status" value="1"/>
</dbReference>
<dbReference type="EMBL" id="JAQIIO010000003">
    <property type="protein sequence ID" value="MDA5093977.1"/>
    <property type="molecule type" value="Genomic_DNA"/>
</dbReference>
<keyword evidence="2" id="KW-0547">Nucleotide-binding</keyword>
<evidence type="ECO:0000256" key="4">
    <source>
        <dbReference type="ARBA" id="ARBA00022840"/>
    </source>
</evidence>
<dbReference type="Pfam" id="PF04265">
    <property type="entry name" value="TPK_B1_binding"/>
    <property type="match status" value="1"/>
</dbReference>
<evidence type="ECO:0000256" key="3">
    <source>
        <dbReference type="ARBA" id="ARBA00022777"/>
    </source>
</evidence>
<dbReference type="EC" id="2.7.6.2" evidence="5"/>
<dbReference type="Gene3D" id="3.40.50.10240">
    <property type="entry name" value="Thiamin pyrophosphokinase, catalytic domain"/>
    <property type="match status" value="1"/>
</dbReference>